<evidence type="ECO:0000313" key="1">
    <source>
        <dbReference type="EMBL" id="EFP00413.1"/>
    </source>
</evidence>
<proteinExistence type="predicted"/>
<reference evidence="1" key="1">
    <citation type="submission" date="2007-07" db="EMBL/GenBank/DDBJ databases">
        <title>PCAP assembly of the Caenorhabditis remanei genome.</title>
        <authorList>
            <consortium name="The Caenorhabditis remanei Sequencing Consortium"/>
            <person name="Wilson R.K."/>
        </authorList>
    </citation>
    <scope>NUCLEOTIDE SEQUENCE [LARGE SCALE GENOMIC DNA]</scope>
    <source>
        <strain evidence="1">PB4641</strain>
    </source>
</reference>
<dbReference type="HOGENOM" id="CLU_086463_2_1_1"/>
<dbReference type="Proteomes" id="UP000008281">
    <property type="component" value="Unassembled WGS sequence"/>
</dbReference>
<keyword evidence="2" id="KW-1185">Reference proteome</keyword>
<dbReference type="EMBL" id="DS268439">
    <property type="protein sequence ID" value="EFP00413.1"/>
    <property type="molecule type" value="Genomic_DNA"/>
</dbReference>
<sequence>MKMLLRLVFLLTVSVFVGYTASADLTQTDRQAVEDGFNKIRLAFAKKRHIGNMHEIKYDMGLEKKAKEMSECKLLNGDGYMHFYAEAGKNLETLDPKEFEPMIEPLQTKFGFAEIEDNCDKQGMKAGDELYLTGPHSSYSDPKKGPVGSQCPGAKNKDGLCISGGSGSGDAAKSGTDVSYLGSLVAYLSIALMTLF</sequence>
<organism evidence="2">
    <name type="scientific">Caenorhabditis remanei</name>
    <name type="common">Caenorhabditis vulgaris</name>
    <dbReference type="NCBI Taxonomy" id="31234"/>
    <lineage>
        <taxon>Eukaryota</taxon>
        <taxon>Metazoa</taxon>
        <taxon>Ecdysozoa</taxon>
        <taxon>Nematoda</taxon>
        <taxon>Chromadorea</taxon>
        <taxon>Rhabditida</taxon>
        <taxon>Rhabditina</taxon>
        <taxon>Rhabditomorpha</taxon>
        <taxon>Rhabditoidea</taxon>
        <taxon>Rhabditidae</taxon>
        <taxon>Peloderinae</taxon>
        <taxon>Caenorhabditis</taxon>
    </lineage>
</organism>
<dbReference type="AlphaFoldDB" id="E3MEJ7"/>
<name>E3MEJ7_CAERE</name>
<gene>
    <name evidence="1" type="ORF">CRE_21801</name>
</gene>
<accession>E3MEJ7</accession>
<evidence type="ECO:0000313" key="2">
    <source>
        <dbReference type="Proteomes" id="UP000008281"/>
    </source>
</evidence>
<protein>
    <submittedName>
        <fullName evidence="1">Uncharacterized protein</fullName>
    </submittedName>
</protein>